<sequence length="1115" mass="127160">MTPCQITRKVKTSVKKIEDHKLRTTIQEPGVPLVENIHIYESLFLNTSDLAYILDKEGQILKVNEAAVKATGFSAEEIQKRGFFPFVCKEDLPKAETSFQAVLQGSTQTHIFRINRRDGGLILLNSVAIPIIQENQTIGIIGISKDITAEESLKQKLSISEQMYRSLFDNHPDAVYSLDLNGDVTAFNESLVRLFHYDPDMHGISFRQFVAPESMVLVLRMFKLAAKGKPQNYNMTGISRSGKKFEVNITNIPIITDNQITGVFGIAKDITELADKERKLQKAEERLNLAQKTANFGYWDYYFKEDFAYWSEHMYEMFGVSKEDFVPSFDYYKTFIHPEDLSSFLKKYYISLEEKTAADLEYRIIRKDGDVRRLHHQSTLILDGEGNPERAVGISRDVTEQREIEYRLAENTEQFKNFYNNADVGVWSLDPAAKKVLICSDAILAIYGYTKKELYRDPRIWNRSIHPDDVRKVMNNQNKISEGNIVRQQYRIITKSGDLKWISDHLIPIFNKKGKLIRLDGIVADITAQKQAEAQMEFLAYHDYMTGLPNRRLFDQTLNGLFKEKDPEKFAIMYLDLDRFKHINDTLGHPIGDQVLKEVAERIKESMPEDHFASRMGGDEFAIIAPNTDSIEDASRLAAEITGTIQKPYDIEGYELFITASIGISLYPHNGSTPEELARNADAALYHAKQMGKSSHQVYNASMNIESFKKYCLERDMRNALKEDQFYVEFQPKVQPRDGRLAGAEALLRWNHPDWGIVSPMEFIPVAEESGLIVEIGDWVIENVIAKMEEWQKGGLSLVPISINVSGQRFYKNNLAEMIGDLCQKHGISPKLLELELTESSLIHYSDQVLQELEKLGQLKIKLSLDDFGTGFSSLTHLRKFKFNTLKIDKSFTKNIISNLEDATITSSLIDMAHGLNMKVVAEGVEEFEQLDFLKKKGCDEIQGFLFSRPVSGSVFRDFLKEGYILPDGGKGLDKLKKQRKYFRIDLPLPLSADLTILKLKDKKVEMGKTEVLIENIGPGGARLYTNIKLPIRQDILFQIQTKILGEALSLDGHIVWKEEKSDLVTQYGLEFSIDDKRREELSQLLNDIQGEAGKTARLPDTRQVEAECPVDYFG</sequence>
<dbReference type="InterPro" id="IPR000160">
    <property type="entry name" value="GGDEF_dom"/>
</dbReference>
<evidence type="ECO:0000259" key="3">
    <source>
        <dbReference type="PROSITE" id="PS50113"/>
    </source>
</evidence>
<dbReference type="PROSITE" id="PS50883">
    <property type="entry name" value="EAL"/>
    <property type="match status" value="1"/>
</dbReference>
<dbReference type="Pfam" id="PF00563">
    <property type="entry name" value="EAL"/>
    <property type="match status" value="1"/>
</dbReference>
<dbReference type="SMART" id="SM00052">
    <property type="entry name" value="EAL"/>
    <property type="match status" value="1"/>
</dbReference>
<feature type="domain" description="PAC" evidence="3">
    <location>
        <begin position="486"/>
        <end position="538"/>
    </location>
</feature>
<dbReference type="InterPro" id="IPR001633">
    <property type="entry name" value="EAL_dom"/>
</dbReference>
<dbReference type="AlphaFoldDB" id="A0A5D4RL51"/>
<dbReference type="InterPro" id="IPR035919">
    <property type="entry name" value="EAL_sf"/>
</dbReference>
<dbReference type="InterPro" id="IPR013655">
    <property type="entry name" value="PAS_fold_3"/>
</dbReference>
<proteinExistence type="predicted"/>
<dbReference type="PROSITE" id="PS50887">
    <property type="entry name" value="GGDEF"/>
    <property type="match status" value="1"/>
</dbReference>
<evidence type="ECO:0000313" key="7">
    <source>
        <dbReference type="Proteomes" id="UP000322139"/>
    </source>
</evidence>
<name>A0A5D4RL51_9BACI</name>
<dbReference type="InterPro" id="IPR035965">
    <property type="entry name" value="PAS-like_dom_sf"/>
</dbReference>
<dbReference type="InterPro" id="IPR009875">
    <property type="entry name" value="PilZ_domain"/>
</dbReference>
<dbReference type="Pfam" id="PF07238">
    <property type="entry name" value="PilZ"/>
    <property type="match status" value="1"/>
</dbReference>
<dbReference type="Gene3D" id="3.20.20.450">
    <property type="entry name" value="EAL domain"/>
    <property type="match status" value="1"/>
</dbReference>
<dbReference type="Gene3D" id="3.30.450.20">
    <property type="entry name" value="PAS domain"/>
    <property type="match status" value="4"/>
</dbReference>
<gene>
    <name evidence="6" type="ORF">FZD51_03385</name>
</gene>
<dbReference type="SMART" id="SM00091">
    <property type="entry name" value="PAS"/>
    <property type="match status" value="4"/>
</dbReference>
<feature type="domain" description="PAS" evidence="2">
    <location>
        <begin position="36"/>
        <end position="106"/>
    </location>
</feature>
<reference evidence="6 7" key="1">
    <citation type="submission" date="2019-08" db="EMBL/GenBank/DDBJ databases">
        <title>Bacillus genomes from the desert of Cuatro Cienegas, Coahuila.</title>
        <authorList>
            <person name="Olmedo-Alvarez G."/>
        </authorList>
    </citation>
    <scope>NUCLEOTIDE SEQUENCE [LARGE SCALE GENOMIC DNA]</scope>
    <source>
        <strain evidence="6 7">CH446_14T</strain>
    </source>
</reference>
<feature type="domain" description="PAC" evidence="3">
    <location>
        <begin position="231"/>
        <end position="282"/>
    </location>
</feature>
<feature type="domain" description="PAS" evidence="2">
    <location>
        <begin position="411"/>
        <end position="484"/>
    </location>
</feature>
<feature type="coiled-coil region" evidence="1">
    <location>
        <begin position="266"/>
        <end position="293"/>
    </location>
</feature>
<protein>
    <submittedName>
        <fullName evidence="6">EAL domain-containing protein</fullName>
    </submittedName>
</protein>
<dbReference type="Pfam" id="PF13426">
    <property type="entry name" value="PAS_9"/>
    <property type="match status" value="1"/>
</dbReference>
<dbReference type="GO" id="GO:0035438">
    <property type="term" value="F:cyclic-di-GMP binding"/>
    <property type="evidence" value="ECO:0007669"/>
    <property type="project" value="InterPro"/>
</dbReference>
<dbReference type="InterPro" id="IPR052155">
    <property type="entry name" value="Biofilm_reg_signaling"/>
</dbReference>
<comment type="caution">
    <text evidence="6">The sequence shown here is derived from an EMBL/GenBank/DDBJ whole genome shotgun (WGS) entry which is preliminary data.</text>
</comment>
<dbReference type="FunFam" id="3.30.70.270:FF:000001">
    <property type="entry name" value="Diguanylate cyclase domain protein"/>
    <property type="match status" value="1"/>
</dbReference>
<dbReference type="Gene3D" id="2.10.70.100">
    <property type="match status" value="1"/>
</dbReference>
<feature type="domain" description="PAS" evidence="2">
    <location>
        <begin position="307"/>
        <end position="355"/>
    </location>
</feature>
<dbReference type="InterPro" id="IPR029787">
    <property type="entry name" value="Nucleotide_cyclase"/>
</dbReference>
<feature type="domain" description="EAL" evidence="4">
    <location>
        <begin position="710"/>
        <end position="964"/>
    </location>
</feature>
<feature type="domain" description="PAC" evidence="3">
    <location>
        <begin position="108"/>
        <end position="159"/>
    </location>
</feature>
<dbReference type="SUPFAM" id="SSF55785">
    <property type="entry name" value="PYP-like sensor domain (PAS domain)"/>
    <property type="match status" value="4"/>
</dbReference>
<dbReference type="PROSITE" id="PS50112">
    <property type="entry name" value="PAS"/>
    <property type="match status" value="4"/>
</dbReference>
<evidence type="ECO:0000259" key="5">
    <source>
        <dbReference type="PROSITE" id="PS50887"/>
    </source>
</evidence>
<dbReference type="InterPro" id="IPR000700">
    <property type="entry name" value="PAS-assoc_C"/>
</dbReference>
<evidence type="ECO:0000313" key="6">
    <source>
        <dbReference type="EMBL" id="TYS51101.1"/>
    </source>
</evidence>
<evidence type="ECO:0000259" key="2">
    <source>
        <dbReference type="PROSITE" id="PS50112"/>
    </source>
</evidence>
<dbReference type="CDD" id="cd01948">
    <property type="entry name" value="EAL"/>
    <property type="match status" value="1"/>
</dbReference>
<dbReference type="PROSITE" id="PS50113">
    <property type="entry name" value="PAC"/>
    <property type="match status" value="4"/>
</dbReference>
<feature type="domain" description="PAC" evidence="3">
    <location>
        <begin position="358"/>
        <end position="410"/>
    </location>
</feature>
<dbReference type="Proteomes" id="UP000322139">
    <property type="component" value="Unassembled WGS sequence"/>
</dbReference>
<accession>A0A5D4RL51</accession>
<keyword evidence="1" id="KW-0175">Coiled coil</keyword>
<dbReference type="PANTHER" id="PTHR44757">
    <property type="entry name" value="DIGUANYLATE CYCLASE DGCP"/>
    <property type="match status" value="1"/>
</dbReference>
<dbReference type="PANTHER" id="PTHR44757:SF2">
    <property type="entry name" value="BIOFILM ARCHITECTURE MAINTENANCE PROTEIN MBAA"/>
    <property type="match status" value="1"/>
</dbReference>
<dbReference type="SMART" id="SM00086">
    <property type="entry name" value="PAC"/>
    <property type="match status" value="4"/>
</dbReference>
<evidence type="ECO:0000259" key="4">
    <source>
        <dbReference type="PROSITE" id="PS50883"/>
    </source>
</evidence>
<dbReference type="Pfam" id="PF08447">
    <property type="entry name" value="PAS_3"/>
    <property type="match status" value="3"/>
</dbReference>
<dbReference type="InterPro" id="IPR001610">
    <property type="entry name" value="PAC"/>
</dbReference>
<dbReference type="NCBIfam" id="TIGR00229">
    <property type="entry name" value="sensory_box"/>
    <property type="match status" value="4"/>
</dbReference>
<dbReference type="Gene3D" id="3.30.70.270">
    <property type="match status" value="1"/>
</dbReference>
<dbReference type="SUPFAM" id="SSF55073">
    <property type="entry name" value="Nucleotide cyclase"/>
    <property type="match status" value="1"/>
</dbReference>
<dbReference type="InterPro" id="IPR000014">
    <property type="entry name" value="PAS"/>
</dbReference>
<organism evidence="6 7">
    <name type="scientific">Bacillus infantis</name>
    <dbReference type="NCBI Taxonomy" id="324767"/>
    <lineage>
        <taxon>Bacteria</taxon>
        <taxon>Bacillati</taxon>
        <taxon>Bacillota</taxon>
        <taxon>Bacilli</taxon>
        <taxon>Bacillales</taxon>
        <taxon>Bacillaceae</taxon>
        <taxon>Bacillus</taxon>
    </lineage>
</organism>
<dbReference type="EMBL" id="VTER01000002">
    <property type="protein sequence ID" value="TYS51101.1"/>
    <property type="molecule type" value="Genomic_DNA"/>
</dbReference>
<dbReference type="SMART" id="SM00267">
    <property type="entry name" value="GGDEF"/>
    <property type="match status" value="1"/>
</dbReference>
<feature type="domain" description="PAS" evidence="2">
    <location>
        <begin position="160"/>
        <end position="200"/>
    </location>
</feature>
<evidence type="ECO:0000256" key="1">
    <source>
        <dbReference type="SAM" id="Coils"/>
    </source>
</evidence>
<dbReference type="InterPro" id="IPR043128">
    <property type="entry name" value="Rev_trsase/Diguanyl_cyclase"/>
</dbReference>
<dbReference type="CDD" id="cd00130">
    <property type="entry name" value="PAS"/>
    <property type="match status" value="4"/>
</dbReference>
<feature type="domain" description="GGDEF" evidence="5">
    <location>
        <begin position="568"/>
        <end position="701"/>
    </location>
</feature>
<dbReference type="NCBIfam" id="TIGR00254">
    <property type="entry name" value="GGDEF"/>
    <property type="match status" value="1"/>
</dbReference>
<dbReference type="SUPFAM" id="SSF141868">
    <property type="entry name" value="EAL domain-like"/>
    <property type="match status" value="1"/>
</dbReference>
<dbReference type="Pfam" id="PF00990">
    <property type="entry name" value="GGDEF"/>
    <property type="match status" value="1"/>
</dbReference>
<dbReference type="CDD" id="cd01949">
    <property type="entry name" value="GGDEF"/>
    <property type="match status" value="1"/>
</dbReference>